<comment type="caution">
    <text evidence="1">The sequence shown here is derived from an EMBL/GenBank/DDBJ whole genome shotgun (WGS) entry which is preliminary data.</text>
</comment>
<organism evidence="1 2">
    <name type="scientific">Dreissena polymorpha</name>
    <name type="common">Zebra mussel</name>
    <name type="synonym">Mytilus polymorpha</name>
    <dbReference type="NCBI Taxonomy" id="45954"/>
    <lineage>
        <taxon>Eukaryota</taxon>
        <taxon>Metazoa</taxon>
        <taxon>Spiralia</taxon>
        <taxon>Lophotrochozoa</taxon>
        <taxon>Mollusca</taxon>
        <taxon>Bivalvia</taxon>
        <taxon>Autobranchia</taxon>
        <taxon>Heteroconchia</taxon>
        <taxon>Euheterodonta</taxon>
        <taxon>Imparidentia</taxon>
        <taxon>Neoheterodontei</taxon>
        <taxon>Myida</taxon>
        <taxon>Dreissenoidea</taxon>
        <taxon>Dreissenidae</taxon>
        <taxon>Dreissena</taxon>
    </lineage>
</organism>
<reference evidence="1" key="2">
    <citation type="submission" date="2020-11" db="EMBL/GenBank/DDBJ databases">
        <authorList>
            <person name="McCartney M.A."/>
            <person name="Auch B."/>
            <person name="Kono T."/>
            <person name="Mallez S."/>
            <person name="Becker A."/>
            <person name="Gohl D.M."/>
            <person name="Silverstein K.A.T."/>
            <person name="Koren S."/>
            <person name="Bechman K.B."/>
            <person name="Herman A."/>
            <person name="Abrahante J.E."/>
            <person name="Garbe J."/>
        </authorList>
    </citation>
    <scope>NUCLEOTIDE SEQUENCE</scope>
    <source>
        <strain evidence="1">Duluth1</strain>
        <tissue evidence="1">Whole animal</tissue>
    </source>
</reference>
<keyword evidence="2" id="KW-1185">Reference proteome</keyword>
<gene>
    <name evidence="1" type="ORF">DPMN_036111</name>
</gene>
<sequence>MKTFWPSGKNKTRLQYLLRTAILLYQWQHNIHIVVSRTDQPEHETPCVSVLNKTLNPLSELNLSMEEADVRMIPHAVNATAEGSRRCVIISGDTDVDVLALHFFNILQLRGLQELRIRAGIGNSTRYIPLHKITQTKPALCKVLIAAHILTGCDMTSKVGTKLPALNLCLEQY</sequence>
<proteinExistence type="predicted"/>
<protein>
    <submittedName>
        <fullName evidence="1">Uncharacterized protein</fullName>
    </submittedName>
</protein>
<evidence type="ECO:0000313" key="1">
    <source>
        <dbReference type="EMBL" id="KAH3872888.1"/>
    </source>
</evidence>
<accession>A0A9D4MA44</accession>
<evidence type="ECO:0000313" key="2">
    <source>
        <dbReference type="Proteomes" id="UP000828390"/>
    </source>
</evidence>
<dbReference type="AlphaFoldDB" id="A0A9D4MA44"/>
<reference evidence="1" key="1">
    <citation type="journal article" date="2019" name="bioRxiv">
        <title>The Genome of the Zebra Mussel, Dreissena polymorpha: A Resource for Invasive Species Research.</title>
        <authorList>
            <person name="McCartney M.A."/>
            <person name="Auch B."/>
            <person name="Kono T."/>
            <person name="Mallez S."/>
            <person name="Zhang Y."/>
            <person name="Obille A."/>
            <person name="Becker A."/>
            <person name="Abrahante J.E."/>
            <person name="Garbe J."/>
            <person name="Badalamenti J.P."/>
            <person name="Herman A."/>
            <person name="Mangelson H."/>
            <person name="Liachko I."/>
            <person name="Sullivan S."/>
            <person name="Sone E.D."/>
            <person name="Koren S."/>
            <person name="Silverstein K.A.T."/>
            <person name="Beckman K.B."/>
            <person name="Gohl D.M."/>
        </authorList>
    </citation>
    <scope>NUCLEOTIDE SEQUENCE</scope>
    <source>
        <strain evidence="1">Duluth1</strain>
        <tissue evidence="1">Whole animal</tissue>
    </source>
</reference>
<name>A0A9D4MA44_DREPO</name>
<dbReference type="EMBL" id="JAIWYP010000002">
    <property type="protein sequence ID" value="KAH3872888.1"/>
    <property type="molecule type" value="Genomic_DNA"/>
</dbReference>
<dbReference type="Proteomes" id="UP000828390">
    <property type="component" value="Unassembled WGS sequence"/>
</dbReference>